<dbReference type="AlphaFoldDB" id="A0A2G9XDB1"/>
<organism evidence="1 2">
    <name type="scientific">candidate division WWE3 bacterium CG23_combo_of_CG06-09_8_20_14_all_40_14</name>
    <dbReference type="NCBI Taxonomy" id="1975095"/>
    <lineage>
        <taxon>Bacteria</taxon>
        <taxon>Katanobacteria</taxon>
    </lineage>
</organism>
<proteinExistence type="predicted"/>
<dbReference type="EMBL" id="PCQY01000039">
    <property type="protein sequence ID" value="PIP04281.1"/>
    <property type="molecule type" value="Genomic_DNA"/>
</dbReference>
<protein>
    <submittedName>
        <fullName evidence="1">Uncharacterized protein</fullName>
    </submittedName>
</protein>
<dbReference type="Proteomes" id="UP000231388">
    <property type="component" value="Unassembled WGS sequence"/>
</dbReference>
<evidence type="ECO:0000313" key="1">
    <source>
        <dbReference type="EMBL" id="PIP04281.1"/>
    </source>
</evidence>
<comment type="caution">
    <text evidence="1">The sequence shown here is derived from an EMBL/GenBank/DDBJ whole genome shotgun (WGS) entry which is preliminary data.</text>
</comment>
<gene>
    <name evidence="1" type="ORF">COX53_03335</name>
</gene>
<evidence type="ECO:0000313" key="2">
    <source>
        <dbReference type="Proteomes" id="UP000231388"/>
    </source>
</evidence>
<reference evidence="1 2" key="1">
    <citation type="submission" date="2017-09" db="EMBL/GenBank/DDBJ databases">
        <title>Depth-based differentiation of microbial function through sediment-hosted aquifers and enrichment of novel symbionts in the deep terrestrial subsurface.</title>
        <authorList>
            <person name="Probst A.J."/>
            <person name="Ladd B."/>
            <person name="Jarett J.K."/>
            <person name="Geller-Mcgrath D.E."/>
            <person name="Sieber C.M."/>
            <person name="Emerson J.B."/>
            <person name="Anantharaman K."/>
            <person name="Thomas B.C."/>
            <person name="Malmstrom R."/>
            <person name="Stieglmeier M."/>
            <person name="Klingl A."/>
            <person name="Woyke T."/>
            <person name="Ryan C.M."/>
            <person name="Banfield J.F."/>
        </authorList>
    </citation>
    <scope>NUCLEOTIDE SEQUENCE [LARGE SCALE GENOMIC DNA]</scope>
    <source>
        <strain evidence="1">CG23_combo_of_CG06-09_8_20_14_all_40_14</strain>
    </source>
</reference>
<sequence length="100" mass="11370">MNIPKNNLSRNSYYNCYSDLQRASKSLYLTPNSNVTITFLDHAIKLLENDKNGNVPKYCEKLLDIRKVLADKERLSQLGTARTADKILTLGILLRDSNPN</sequence>
<accession>A0A2G9XDB1</accession>
<name>A0A2G9XDB1_UNCKA</name>